<proteinExistence type="predicted"/>
<accession>A0A9P7R6U1</accession>
<dbReference type="EMBL" id="JAESDN010000004">
    <property type="protein sequence ID" value="KAG7051223.1"/>
    <property type="molecule type" value="Genomic_DNA"/>
</dbReference>
<dbReference type="AlphaFoldDB" id="A0A9P7R6U1"/>
<comment type="caution">
    <text evidence="1">The sequence shown here is derived from an EMBL/GenBank/DDBJ whole genome shotgun (WGS) entry which is preliminary data.</text>
</comment>
<gene>
    <name evidence="1" type="ORF">JMJ77_001848</name>
</gene>
<dbReference type="Proteomes" id="UP000699042">
    <property type="component" value="Unassembled WGS sequence"/>
</dbReference>
<organism evidence="1 2">
    <name type="scientific">Colletotrichum scovillei</name>
    <dbReference type="NCBI Taxonomy" id="1209932"/>
    <lineage>
        <taxon>Eukaryota</taxon>
        <taxon>Fungi</taxon>
        <taxon>Dikarya</taxon>
        <taxon>Ascomycota</taxon>
        <taxon>Pezizomycotina</taxon>
        <taxon>Sordariomycetes</taxon>
        <taxon>Hypocreomycetidae</taxon>
        <taxon>Glomerellales</taxon>
        <taxon>Glomerellaceae</taxon>
        <taxon>Colletotrichum</taxon>
        <taxon>Colletotrichum acutatum species complex</taxon>
    </lineage>
</organism>
<keyword evidence="2" id="KW-1185">Reference proteome</keyword>
<protein>
    <submittedName>
        <fullName evidence="1">Uncharacterized protein</fullName>
    </submittedName>
</protein>
<evidence type="ECO:0000313" key="1">
    <source>
        <dbReference type="EMBL" id="KAG7051223.1"/>
    </source>
</evidence>
<evidence type="ECO:0000313" key="2">
    <source>
        <dbReference type="Proteomes" id="UP000699042"/>
    </source>
</evidence>
<sequence length="49" mass="5779">MSPFCGLSPSFQLGHSFEIKTPIRKYSHKDFHVYIAMNLQRPYFQATEE</sequence>
<name>A0A9P7R6U1_9PEZI</name>
<feature type="non-terminal residue" evidence="1">
    <location>
        <position position="49"/>
    </location>
</feature>
<reference evidence="1" key="1">
    <citation type="submission" date="2021-05" db="EMBL/GenBank/DDBJ databases">
        <title>Comparative genomics of three Colletotrichum scovillei strains and genetic complementation revealed genes involved fungal growth and virulence on chili pepper.</title>
        <authorList>
            <person name="Hsieh D.-K."/>
            <person name="Chuang S.-C."/>
            <person name="Chen C.-Y."/>
            <person name="Chao Y.-T."/>
            <person name="Lu M.-Y.J."/>
            <person name="Lee M.-H."/>
            <person name="Shih M.-C."/>
        </authorList>
    </citation>
    <scope>NUCLEOTIDE SEQUENCE</scope>
    <source>
        <strain evidence="1">Coll-153</strain>
    </source>
</reference>